<gene>
    <name evidence="4" type="ORF">OE88DRAFT_1732116</name>
</gene>
<evidence type="ECO:0000256" key="2">
    <source>
        <dbReference type="SAM" id="MobiDB-lite"/>
    </source>
</evidence>
<keyword evidence="5" id="KW-1185">Reference proteome</keyword>
<feature type="compositionally biased region" description="Low complexity" evidence="2">
    <location>
        <begin position="423"/>
        <end position="437"/>
    </location>
</feature>
<dbReference type="AlphaFoldDB" id="A0A5C3ND56"/>
<feature type="compositionally biased region" description="Acidic residues" evidence="2">
    <location>
        <begin position="674"/>
        <end position="685"/>
    </location>
</feature>
<dbReference type="GO" id="GO:0016787">
    <property type="term" value="F:hydrolase activity"/>
    <property type="evidence" value="ECO:0007669"/>
    <property type="project" value="UniProtKB-KW"/>
</dbReference>
<evidence type="ECO:0000313" key="4">
    <source>
        <dbReference type="EMBL" id="TFK54817.1"/>
    </source>
</evidence>
<sequence length="796" mass="87673">MQGGHDSDVEFVCQVSPDTDLLCQFCQADLQSLTVPEREHHYNAHLAEPDSAPTKPSLSIPRKTKKFSPFQTFWKDTDHNIFWHPRLPTPPPSNFTPALIPLLARSLSSNNSVVRAVLCFDQTTHVGTEGWDRGWGCGYRNFLMVCTALLSQTQRKEYWDLLEKPTPPGVRNLQKWIEEAWKQGYDKEGATQLKRQLVDTKQWIGTSDIYVAFSSRGVPCRLVDFSGVSKDPSKLTAWVRAYFDGTDEGGDAEAGGTEGRKASIVERLPIPIPGMKKHKEKGEEGAHLRGGGKVSVSTKMPLILQHQGHSRSIVGYVAYHNPKAKGGQEVELLIFDPGRCYFYSTLLNFYCVADFVVCRKPRQAIRAAALHEKGSSSSFGRRRASPEVMEVEAPTKPLSASSSSGGRGRGRSPSVSDMYVDEPVPAASRSRRSPSVSEMYTDEAAAGPAKPTSRKRSPSVSEMFADEAAAGPSKPTSRRRSPSVSEMYLDEQPTAKPVSGSKPRDRSLSVSEMYVDEEHPKAGPSKSTAGSSGRRSPSVSEMYLDEQSPVKPVSGSKPRPRSPSVSEMDVASPSKSASAKRVPEAKEVQKGFKPLPASKMPSVDSDKQKTSKYFQSKEKEKENGKPKLVQTVLHPINSLRNKSKNRGKGREKDPSTPTSPVKRPNMKKRKTAEADEGEVVEDSEPERERQRGRKRSRGPPSGEEEVGGEVIEIPSSDDEHMRGGAPSPYSQPGTVRGGAFSHTGKDSVRDVRRAFGVGEAALRKKDKYQILWFPMDAPLGAREREKRRVVTSAKVE</sequence>
<dbReference type="EMBL" id="ML213505">
    <property type="protein sequence ID" value="TFK54817.1"/>
    <property type="molecule type" value="Genomic_DNA"/>
</dbReference>
<feature type="compositionally biased region" description="Basic and acidic residues" evidence="2">
    <location>
        <begin position="581"/>
        <end position="590"/>
    </location>
</feature>
<feature type="compositionally biased region" description="Polar residues" evidence="2">
    <location>
        <begin position="525"/>
        <end position="539"/>
    </location>
</feature>
<reference evidence="4 5" key="1">
    <citation type="journal article" date="2019" name="Nat. Ecol. Evol.">
        <title>Megaphylogeny resolves global patterns of mushroom evolution.</title>
        <authorList>
            <person name="Varga T."/>
            <person name="Krizsan K."/>
            <person name="Foldi C."/>
            <person name="Dima B."/>
            <person name="Sanchez-Garcia M."/>
            <person name="Sanchez-Ramirez S."/>
            <person name="Szollosi G.J."/>
            <person name="Szarkandi J.G."/>
            <person name="Papp V."/>
            <person name="Albert L."/>
            <person name="Andreopoulos W."/>
            <person name="Angelini C."/>
            <person name="Antonin V."/>
            <person name="Barry K.W."/>
            <person name="Bougher N.L."/>
            <person name="Buchanan P."/>
            <person name="Buyck B."/>
            <person name="Bense V."/>
            <person name="Catcheside P."/>
            <person name="Chovatia M."/>
            <person name="Cooper J."/>
            <person name="Damon W."/>
            <person name="Desjardin D."/>
            <person name="Finy P."/>
            <person name="Geml J."/>
            <person name="Haridas S."/>
            <person name="Hughes K."/>
            <person name="Justo A."/>
            <person name="Karasinski D."/>
            <person name="Kautmanova I."/>
            <person name="Kiss B."/>
            <person name="Kocsube S."/>
            <person name="Kotiranta H."/>
            <person name="LaButti K.M."/>
            <person name="Lechner B.E."/>
            <person name="Liimatainen K."/>
            <person name="Lipzen A."/>
            <person name="Lukacs Z."/>
            <person name="Mihaltcheva S."/>
            <person name="Morgado L.N."/>
            <person name="Niskanen T."/>
            <person name="Noordeloos M.E."/>
            <person name="Ohm R.A."/>
            <person name="Ortiz-Santana B."/>
            <person name="Ovrebo C."/>
            <person name="Racz N."/>
            <person name="Riley R."/>
            <person name="Savchenko A."/>
            <person name="Shiryaev A."/>
            <person name="Soop K."/>
            <person name="Spirin V."/>
            <person name="Szebenyi C."/>
            <person name="Tomsovsky M."/>
            <person name="Tulloss R.E."/>
            <person name="Uehling J."/>
            <person name="Grigoriev I.V."/>
            <person name="Vagvolgyi C."/>
            <person name="Papp T."/>
            <person name="Martin F.M."/>
            <person name="Miettinen O."/>
            <person name="Hibbett D.S."/>
            <person name="Nagy L.G."/>
        </authorList>
    </citation>
    <scope>NUCLEOTIDE SEQUENCE [LARGE SCALE GENOMIC DNA]</scope>
    <source>
        <strain evidence="4 5">OMC1185</strain>
    </source>
</reference>
<feature type="domain" description="UFSP1/2/DUB catalytic" evidence="3">
    <location>
        <begin position="114"/>
        <end position="338"/>
    </location>
</feature>
<dbReference type="Pfam" id="PF07910">
    <property type="entry name" value="Peptidase_C78"/>
    <property type="match status" value="1"/>
</dbReference>
<feature type="region of interest" description="Disordered" evidence="2">
    <location>
        <begin position="370"/>
        <end position="744"/>
    </location>
</feature>
<evidence type="ECO:0000259" key="3">
    <source>
        <dbReference type="Pfam" id="PF07910"/>
    </source>
</evidence>
<proteinExistence type="predicted"/>
<organism evidence="4 5">
    <name type="scientific">Heliocybe sulcata</name>
    <dbReference type="NCBI Taxonomy" id="5364"/>
    <lineage>
        <taxon>Eukaryota</taxon>
        <taxon>Fungi</taxon>
        <taxon>Dikarya</taxon>
        <taxon>Basidiomycota</taxon>
        <taxon>Agaricomycotina</taxon>
        <taxon>Agaricomycetes</taxon>
        <taxon>Gloeophyllales</taxon>
        <taxon>Gloeophyllaceae</taxon>
        <taxon>Heliocybe</taxon>
    </lineage>
</organism>
<evidence type="ECO:0000256" key="1">
    <source>
        <dbReference type="ARBA" id="ARBA00022801"/>
    </source>
</evidence>
<name>A0A5C3ND56_9AGAM</name>
<feature type="compositionally biased region" description="Basic and acidic residues" evidence="2">
    <location>
        <begin position="604"/>
        <end position="625"/>
    </location>
</feature>
<dbReference type="STRING" id="5364.A0A5C3ND56"/>
<dbReference type="Gene3D" id="3.90.70.130">
    <property type="match status" value="1"/>
</dbReference>
<keyword evidence="1" id="KW-0378">Hydrolase</keyword>
<dbReference type="OrthoDB" id="288987at2759"/>
<accession>A0A5C3ND56</accession>
<dbReference type="Proteomes" id="UP000305948">
    <property type="component" value="Unassembled WGS sequence"/>
</dbReference>
<protein>
    <recommendedName>
        <fullName evidence="3">UFSP1/2/DUB catalytic domain-containing protein</fullName>
    </recommendedName>
</protein>
<evidence type="ECO:0000313" key="5">
    <source>
        <dbReference type="Proteomes" id="UP000305948"/>
    </source>
</evidence>
<dbReference type="InterPro" id="IPR012462">
    <property type="entry name" value="UFSP1/2_DUB_cat"/>
</dbReference>